<dbReference type="GO" id="GO:0022857">
    <property type="term" value="F:transmembrane transporter activity"/>
    <property type="evidence" value="ECO:0007669"/>
    <property type="project" value="TreeGrafter"/>
</dbReference>
<reference evidence="8 9" key="1">
    <citation type="submission" date="2019-03" db="EMBL/GenBank/DDBJ databases">
        <title>Genomics of glacier-inhabiting Cryobacterium strains.</title>
        <authorList>
            <person name="Liu Q."/>
            <person name="Xin Y.-H."/>
        </authorList>
    </citation>
    <scope>NUCLEOTIDE SEQUENCE [LARGE SCALE GENOMIC DNA]</scope>
    <source>
        <strain evidence="8 9">CGMCC 1.10440</strain>
    </source>
</reference>
<dbReference type="AlphaFoldDB" id="A0A4R8V8Z4"/>
<dbReference type="PANTHER" id="PTHR30572">
    <property type="entry name" value="MEMBRANE COMPONENT OF TRANSPORTER-RELATED"/>
    <property type="match status" value="1"/>
</dbReference>
<feature type="domain" description="ABC3 transporter permease C-terminal" evidence="7">
    <location>
        <begin position="789"/>
        <end position="911"/>
    </location>
</feature>
<keyword evidence="2" id="KW-1003">Cell membrane</keyword>
<dbReference type="InterPro" id="IPR050250">
    <property type="entry name" value="Macrolide_Exporter_MacB"/>
</dbReference>
<sequence>MSRRSRMSLFGLLARQFRSDLGPLLALAVIVLVVATLAATAPLALRSMTSAEVAYQMDNLPAVRRDLLSRAAGNPTITPGTAPFVQFEGALKAATESAPNPLRKALGEANFVVSTDSLQVARLGVEWNDPITPITLNVAPALEDNITLTAGAMPAPFDQVLAPQDPTRFPINQFTRDPVDPSIDILLSTASADQAGWKVGEERLVRVSQDDGFYAKLSGTFDALDEADGFWAAARSALQPGISHTSFSGSNTRIVTSAAFIDPGSWATLIDETRLSATTSVGIPLFTDGLTVDEDEELLPQLRHYLSQPQQVAKVANSTTVSSLIFTSDADSTLETALSRASTAISVLVMVASGPIGVAIAALWLLSRLILLRRRDALTLASARGASGVQLRTAQALEILALSVPGAAIGAVIAYLLFPSAWSDVSVILAGVVALVPPVLTAIATSPRSLRSARGDIDPRVRGRYRWVLEVIVLAMTALAVFLLLQRGLASSNGSVTVDPLLASTPLLLALSAGLIVLRVYPIPLMGFARAAKKRKGIVGFLGANRSIRDPAAGLAPVLAMVVGLAVAVFSGVLLGTVYGGVDSAAHSSVGADLRIDSPILTQEQLDEIAAVPGVADSVAIYQNNKLLNLSVEANIAVPILVVDTAALERVQANVPGAAHFDGDMSGKVGERIPVLLSPDLAAQYTVGKDSTLGPEDIVDGGDPGTSPSLSGVQDWVLIDRANSAAFDIDKFLPRITLITLDDGADAGAVTADLAKIVGSDATIESPADASALLDGSPVSGGLQLALLALIIVVALLCAATVVLALMISGPARERLLALLRTLGLTRSQAQGITGWEIGPTALVAIVVGLVLGAVLPLIVLAGVDLRPFTGGVLQPAVILDPVLLSLIIGGFALLVVIATMVAIATARRVSLAKTLRTSEEG</sequence>
<proteinExistence type="inferred from homology"/>
<keyword evidence="4" id="KW-1133">Transmembrane helix</keyword>
<evidence type="ECO:0000256" key="1">
    <source>
        <dbReference type="ARBA" id="ARBA00004651"/>
    </source>
</evidence>
<comment type="similarity">
    <text evidence="6">Belongs to the ABC-4 integral membrane protein family.</text>
</comment>
<evidence type="ECO:0000259" key="7">
    <source>
        <dbReference type="Pfam" id="PF02687"/>
    </source>
</evidence>
<dbReference type="EMBL" id="SOFI01000003">
    <property type="protein sequence ID" value="TFB79621.1"/>
    <property type="molecule type" value="Genomic_DNA"/>
</dbReference>
<keyword evidence="3" id="KW-0812">Transmembrane</keyword>
<keyword evidence="5" id="KW-0472">Membrane</keyword>
<dbReference type="GO" id="GO:0005886">
    <property type="term" value="C:plasma membrane"/>
    <property type="evidence" value="ECO:0007669"/>
    <property type="project" value="UniProtKB-SubCell"/>
</dbReference>
<keyword evidence="9" id="KW-1185">Reference proteome</keyword>
<evidence type="ECO:0000256" key="6">
    <source>
        <dbReference type="ARBA" id="ARBA00038076"/>
    </source>
</evidence>
<accession>A0A4R8V8Z4</accession>
<dbReference type="RefSeq" id="WP_134542242.1">
    <property type="nucleotide sequence ID" value="NZ_JACHBP010000001.1"/>
</dbReference>
<evidence type="ECO:0000256" key="5">
    <source>
        <dbReference type="ARBA" id="ARBA00023136"/>
    </source>
</evidence>
<evidence type="ECO:0000313" key="8">
    <source>
        <dbReference type="EMBL" id="TFB79621.1"/>
    </source>
</evidence>
<evidence type="ECO:0000256" key="4">
    <source>
        <dbReference type="ARBA" id="ARBA00022989"/>
    </source>
</evidence>
<dbReference type="OrthoDB" id="3719151at2"/>
<evidence type="ECO:0000256" key="3">
    <source>
        <dbReference type="ARBA" id="ARBA00022692"/>
    </source>
</evidence>
<gene>
    <name evidence="8" type="ORF">E3N84_05940</name>
</gene>
<name>A0A4R8V8Z4_9MICO</name>
<evidence type="ECO:0000313" key="9">
    <source>
        <dbReference type="Proteomes" id="UP000298488"/>
    </source>
</evidence>
<organism evidence="8 9">
    <name type="scientific">Terrimesophilobacter mesophilus</name>
    <dbReference type="NCBI Taxonomy" id="433647"/>
    <lineage>
        <taxon>Bacteria</taxon>
        <taxon>Bacillati</taxon>
        <taxon>Actinomycetota</taxon>
        <taxon>Actinomycetes</taxon>
        <taxon>Micrococcales</taxon>
        <taxon>Microbacteriaceae</taxon>
        <taxon>Terrimesophilobacter</taxon>
    </lineage>
</organism>
<protein>
    <submittedName>
        <fullName evidence="8">FtsX-like permease family protein</fullName>
    </submittedName>
</protein>
<dbReference type="InterPro" id="IPR003838">
    <property type="entry name" value="ABC3_permease_C"/>
</dbReference>
<dbReference type="Proteomes" id="UP000298488">
    <property type="component" value="Unassembled WGS sequence"/>
</dbReference>
<comment type="caution">
    <text evidence="8">The sequence shown here is derived from an EMBL/GenBank/DDBJ whole genome shotgun (WGS) entry which is preliminary data.</text>
</comment>
<dbReference type="PANTHER" id="PTHR30572:SF4">
    <property type="entry name" value="ABC TRANSPORTER PERMEASE YTRF"/>
    <property type="match status" value="1"/>
</dbReference>
<comment type="subcellular location">
    <subcellularLocation>
        <location evidence="1">Cell membrane</location>
        <topology evidence="1">Multi-pass membrane protein</topology>
    </subcellularLocation>
</comment>
<dbReference type="Pfam" id="PF02687">
    <property type="entry name" value="FtsX"/>
    <property type="match status" value="1"/>
</dbReference>
<evidence type="ECO:0000256" key="2">
    <source>
        <dbReference type="ARBA" id="ARBA00022475"/>
    </source>
</evidence>